<name>A0ABW8IDK5_9GAMM</name>
<sequence>MGLFTVQKGGGMSDGMLDSFWSSLQMAEQRVEAEARDAERTLYRTLYGYESRVMRVRWALEASGPLARKEIAGKLQGISLDAIWDILLSIVKDIALYYGGSVVLGTAVGAGVGALFGGVGAVPGAAVGFEAGVVLGDWVMAFLGLKMLAEGLIDTIPQAMRCYVEGFRAAWGPSSSDRPDACYLAGYAPSKETAALRFAQGHVLMIMAILIAIVAYLTRGKSKEALFKAVGDSKRLGSKMADWLKDNEEKLLKEESLQPKVRPRAEAPAETGQPSSSAPRKPKQESATQSTSSSAKPKSLRDQYLGRTPGKNSRTGREVMDRMRDDGMLRENVDTGRTEFFASDEKWYDIKYADMSHQTDAVTWWNQTGREFGAKAPEVRDWMLDSDNYVLDHMSINRSLGAKLGETYLPPLK</sequence>
<evidence type="ECO:0000313" key="5">
    <source>
        <dbReference type="Proteomes" id="UP001620409"/>
    </source>
</evidence>
<feature type="region of interest" description="Disordered" evidence="1">
    <location>
        <begin position="252"/>
        <end position="328"/>
    </location>
</feature>
<evidence type="ECO:0000256" key="1">
    <source>
        <dbReference type="SAM" id="MobiDB-lite"/>
    </source>
</evidence>
<dbReference type="Pfam" id="PF21724">
    <property type="entry name" value="DUF6861"/>
    <property type="match status" value="1"/>
</dbReference>
<evidence type="ECO:0000259" key="3">
    <source>
        <dbReference type="Pfam" id="PF21724"/>
    </source>
</evidence>
<feature type="compositionally biased region" description="Basic and acidic residues" evidence="1">
    <location>
        <begin position="252"/>
        <end position="267"/>
    </location>
</feature>
<dbReference type="InterPro" id="IPR049195">
    <property type="entry name" value="Tre1-like_N"/>
</dbReference>
<reference evidence="4 5" key="1">
    <citation type="submission" date="2020-10" db="EMBL/GenBank/DDBJ databases">
        <title>Phylogeny of dyella-like bacteria.</title>
        <authorList>
            <person name="Fu J."/>
        </authorList>
    </citation>
    <scope>NUCLEOTIDE SEQUENCE [LARGE SCALE GENOMIC DNA]</scope>
    <source>
        <strain evidence="4 5">DHG40</strain>
    </source>
</reference>
<feature type="compositionally biased region" description="Basic and acidic residues" evidence="1">
    <location>
        <begin position="315"/>
        <end position="328"/>
    </location>
</feature>
<feature type="domain" description="NAD(+)--protein-arginine ADP-ribosyltransferase Tre1-like N-terminal" evidence="3">
    <location>
        <begin position="56"/>
        <end position="248"/>
    </location>
</feature>
<protein>
    <recommendedName>
        <fullName evidence="3">NAD(+)--protein-arginine ADP-ribosyltransferase Tre1-like N-terminal domain-containing protein</fullName>
    </recommendedName>
</protein>
<keyword evidence="2" id="KW-0812">Transmembrane</keyword>
<dbReference type="EMBL" id="JADIKI010000021">
    <property type="protein sequence ID" value="MFK2853234.1"/>
    <property type="molecule type" value="Genomic_DNA"/>
</dbReference>
<feature type="transmembrane region" description="Helical" evidence="2">
    <location>
        <begin position="198"/>
        <end position="218"/>
    </location>
</feature>
<organism evidence="4 5">
    <name type="scientific">Dyella humi</name>
    <dbReference type="NCBI Taxonomy" id="1770547"/>
    <lineage>
        <taxon>Bacteria</taxon>
        <taxon>Pseudomonadati</taxon>
        <taxon>Pseudomonadota</taxon>
        <taxon>Gammaproteobacteria</taxon>
        <taxon>Lysobacterales</taxon>
        <taxon>Rhodanobacteraceae</taxon>
        <taxon>Dyella</taxon>
    </lineage>
</organism>
<proteinExistence type="predicted"/>
<keyword evidence="5" id="KW-1185">Reference proteome</keyword>
<keyword evidence="2" id="KW-1133">Transmembrane helix</keyword>
<gene>
    <name evidence="4" type="ORF">ISP18_01320</name>
</gene>
<dbReference type="Proteomes" id="UP001620409">
    <property type="component" value="Unassembled WGS sequence"/>
</dbReference>
<feature type="compositionally biased region" description="Low complexity" evidence="1">
    <location>
        <begin position="286"/>
        <end position="297"/>
    </location>
</feature>
<evidence type="ECO:0000313" key="4">
    <source>
        <dbReference type="EMBL" id="MFK2853234.1"/>
    </source>
</evidence>
<evidence type="ECO:0000256" key="2">
    <source>
        <dbReference type="SAM" id="Phobius"/>
    </source>
</evidence>
<keyword evidence="2" id="KW-0472">Membrane</keyword>
<accession>A0ABW8IDK5</accession>
<comment type="caution">
    <text evidence="4">The sequence shown here is derived from an EMBL/GenBank/DDBJ whole genome shotgun (WGS) entry which is preliminary data.</text>
</comment>